<dbReference type="InterPro" id="IPR001129">
    <property type="entry name" value="Membr-assoc_MAPEG"/>
</dbReference>
<name>A0A7U3Q1K9_EPIFF</name>
<keyword evidence="4 5" id="KW-0472">Membrane</keyword>
<evidence type="ECO:0000256" key="1">
    <source>
        <dbReference type="ARBA" id="ARBA00004141"/>
    </source>
</evidence>
<dbReference type="GO" id="GO:0005635">
    <property type="term" value="C:nuclear envelope"/>
    <property type="evidence" value="ECO:0007669"/>
    <property type="project" value="TreeGrafter"/>
</dbReference>
<dbReference type="PANTHER" id="PTHR10250">
    <property type="entry name" value="MICROSOMAL GLUTATHIONE S-TRANSFERASE"/>
    <property type="match status" value="1"/>
</dbReference>
<keyword evidence="2 5" id="KW-0812">Transmembrane</keyword>
<dbReference type="GO" id="GO:0016020">
    <property type="term" value="C:membrane"/>
    <property type="evidence" value="ECO:0007669"/>
    <property type="project" value="UniProtKB-SubCell"/>
</dbReference>
<dbReference type="InterPro" id="IPR023352">
    <property type="entry name" value="MAPEG-like_dom_sf"/>
</dbReference>
<evidence type="ECO:0000313" key="7">
    <source>
        <dbReference type="Proteomes" id="UP000594364"/>
    </source>
</evidence>
<dbReference type="GO" id="GO:0005783">
    <property type="term" value="C:endoplasmic reticulum"/>
    <property type="evidence" value="ECO:0007669"/>
    <property type="project" value="TreeGrafter"/>
</dbReference>
<dbReference type="SUPFAM" id="SSF161084">
    <property type="entry name" value="MAPEG domain-like"/>
    <property type="match status" value="1"/>
</dbReference>
<dbReference type="EMBL" id="CP031390">
    <property type="protein sequence ID" value="QPH17168.1"/>
    <property type="molecule type" value="Genomic_DNA"/>
</dbReference>
<evidence type="ECO:0000256" key="2">
    <source>
        <dbReference type="ARBA" id="ARBA00022692"/>
    </source>
</evidence>
<dbReference type="Proteomes" id="UP000594364">
    <property type="component" value="Chromosome 6"/>
</dbReference>
<proteinExistence type="predicted"/>
<dbReference type="OrthoDB" id="410651at2759"/>
<dbReference type="Pfam" id="PF01124">
    <property type="entry name" value="MAPEG"/>
    <property type="match status" value="1"/>
</dbReference>
<feature type="transmembrane region" description="Helical" evidence="5">
    <location>
        <begin position="12"/>
        <end position="30"/>
    </location>
</feature>
<evidence type="ECO:0008006" key="8">
    <source>
        <dbReference type="Google" id="ProtNLM"/>
    </source>
</evidence>
<accession>A0A7U3Q1K9</accession>
<organism evidence="6 7">
    <name type="scientific">Epichloe festucae (strain Fl1)</name>
    <dbReference type="NCBI Taxonomy" id="877507"/>
    <lineage>
        <taxon>Eukaryota</taxon>
        <taxon>Fungi</taxon>
        <taxon>Dikarya</taxon>
        <taxon>Ascomycota</taxon>
        <taxon>Pezizomycotina</taxon>
        <taxon>Sordariomycetes</taxon>
        <taxon>Hypocreomycetidae</taxon>
        <taxon>Hypocreales</taxon>
        <taxon>Clavicipitaceae</taxon>
        <taxon>Epichloe</taxon>
    </lineage>
</organism>
<gene>
    <name evidence="6" type="ORF">C2857_001965</name>
</gene>
<keyword evidence="3 5" id="KW-1133">Transmembrane helix</keyword>
<dbReference type="InterPro" id="IPR050997">
    <property type="entry name" value="MAPEG"/>
</dbReference>
<keyword evidence="7" id="KW-1185">Reference proteome</keyword>
<dbReference type="AlphaFoldDB" id="A0A7U3Q1K9"/>
<comment type="subcellular location">
    <subcellularLocation>
        <location evidence="1">Membrane</location>
        <topology evidence="1">Multi-pass membrane protein</topology>
    </subcellularLocation>
</comment>
<dbReference type="PANTHER" id="PTHR10250:SF26">
    <property type="entry name" value="GLUTATHIONE S-TRANSFERASE 3, MITOCHONDRIAL"/>
    <property type="match status" value="1"/>
</dbReference>
<sequence length="158" mass="16977">MTLILELPQQYGLVLAVATSSFFVNTLHMIRTSSLRKSSGVKYPNAYASAQEAEKDSNAYAFNCAQRAHANFTENHTSFIGALLISGLHFPLAAGILGATWNVSRVLYLYGYTSQAGPSGRRTFVTSQSACGALGSALSDFVLKLMAVYTSVQIILAK</sequence>
<evidence type="ECO:0000313" key="6">
    <source>
        <dbReference type="EMBL" id="QPH17168.1"/>
    </source>
</evidence>
<evidence type="ECO:0000256" key="4">
    <source>
        <dbReference type="ARBA" id="ARBA00023136"/>
    </source>
</evidence>
<reference evidence="6 7" key="1">
    <citation type="journal article" date="2018" name="PLoS Genet.">
        <title>Repeat elements organise 3D genome structure and mediate transcription in the filamentous fungus Epichloe festucae.</title>
        <authorList>
            <person name="Winter D.J."/>
            <person name="Ganley A.R.D."/>
            <person name="Young C.A."/>
            <person name="Liachko I."/>
            <person name="Schardl C.L."/>
            <person name="Dupont P.Y."/>
            <person name="Berry D."/>
            <person name="Ram A."/>
            <person name="Scott B."/>
            <person name="Cox M.P."/>
        </authorList>
    </citation>
    <scope>NUCLEOTIDE SEQUENCE [LARGE SCALE GENOMIC DNA]</scope>
    <source>
        <strain evidence="6 7">Fl1</strain>
    </source>
</reference>
<dbReference type="GO" id="GO:0004602">
    <property type="term" value="F:glutathione peroxidase activity"/>
    <property type="evidence" value="ECO:0007669"/>
    <property type="project" value="TreeGrafter"/>
</dbReference>
<protein>
    <recommendedName>
        <fullName evidence="8">Microsomal glutathione S-transferase 3</fullName>
    </recommendedName>
</protein>
<evidence type="ECO:0000256" key="3">
    <source>
        <dbReference type="ARBA" id="ARBA00022989"/>
    </source>
</evidence>
<dbReference type="GO" id="GO:0004364">
    <property type="term" value="F:glutathione transferase activity"/>
    <property type="evidence" value="ECO:0007669"/>
    <property type="project" value="TreeGrafter"/>
</dbReference>
<dbReference type="Gene3D" id="1.20.120.550">
    <property type="entry name" value="Membrane associated eicosanoid/glutathione metabolism-like domain"/>
    <property type="match status" value="1"/>
</dbReference>
<evidence type="ECO:0000256" key="5">
    <source>
        <dbReference type="SAM" id="Phobius"/>
    </source>
</evidence>